<dbReference type="OrthoDB" id="9790745at2"/>
<gene>
    <name evidence="1" type="ORF">C8P68_104314</name>
</gene>
<dbReference type="PANTHER" id="PTHR36849:SF1">
    <property type="entry name" value="CYTOPLASMIC PROTEIN"/>
    <property type="match status" value="1"/>
</dbReference>
<keyword evidence="2" id="KW-1185">Reference proteome</keyword>
<dbReference type="Proteomes" id="UP000244168">
    <property type="component" value="Unassembled WGS sequence"/>
</dbReference>
<proteinExistence type="predicted"/>
<dbReference type="InterPro" id="IPR052552">
    <property type="entry name" value="YeaO-like"/>
</dbReference>
<dbReference type="RefSeq" id="WP_107828769.1">
    <property type="nucleotide sequence ID" value="NZ_CP160205.1"/>
</dbReference>
<name>A0A2T5J9W4_9SPHI</name>
<dbReference type="Pfam" id="PF22752">
    <property type="entry name" value="DUF488-N3i"/>
    <property type="match status" value="1"/>
</dbReference>
<evidence type="ECO:0000313" key="1">
    <source>
        <dbReference type="EMBL" id="PTQ96824.1"/>
    </source>
</evidence>
<protein>
    <submittedName>
        <fullName evidence="1">Uncharacterized protein YeaO (DUF488 family)</fullName>
    </submittedName>
</protein>
<evidence type="ECO:0000313" key="2">
    <source>
        <dbReference type="Proteomes" id="UP000244168"/>
    </source>
</evidence>
<reference evidence="1 2" key="1">
    <citation type="submission" date="2018-04" db="EMBL/GenBank/DDBJ databases">
        <title>Genomic Encyclopedia of Archaeal and Bacterial Type Strains, Phase II (KMG-II): from individual species to whole genera.</title>
        <authorList>
            <person name="Goeker M."/>
        </authorList>
    </citation>
    <scope>NUCLEOTIDE SEQUENCE [LARGE SCALE GENOMIC DNA]</scope>
    <source>
        <strain evidence="1 2">DSM 26809</strain>
    </source>
</reference>
<dbReference type="AlphaFoldDB" id="A0A2T5J9W4"/>
<dbReference type="EMBL" id="QAOQ01000004">
    <property type="protein sequence ID" value="PTQ96824.1"/>
    <property type="molecule type" value="Genomic_DNA"/>
</dbReference>
<accession>A0A2T5J9W4</accession>
<dbReference type="PANTHER" id="PTHR36849">
    <property type="entry name" value="CYTOPLASMIC PROTEIN-RELATED"/>
    <property type="match status" value="1"/>
</dbReference>
<organism evidence="1 2">
    <name type="scientific">Mucilaginibacter yixingensis</name>
    <dbReference type="NCBI Taxonomy" id="1295612"/>
    <lineage>
        <taxon>Bacteria</taxon>
        <taxon>Pseudomonadati</taxon>
        <taxon>Bacteroidota</taxon>
        <taxon>Sphingobacteriia</taxon>
        <taxon>Sphingobacteriales</taxon>
        <taxon>Sphingobacteriaceae</taxon>
        <taxon>Mucilaginibacter</taxon>
    </lineage>
</organism>
<comment type="caution">
    <text evidence="1">The sequence shown here is derived from an EMBL/GenBank/DDBJ whole genome shotgun (WGS) entry which is preliminary data.</text>
</comment>
<sequence>MPVKIKRIYEPPSNADGYRVLVDRLWPRGVKKDQADINLWLKEVAPSTVLRKWVHGGGDWQQFRLKYHEELKNSPALQQLKNLMEEHKAVTLLYAAKDEHHNHALVLQELIDK</sequence>